<feature type="compositionally biased region" description="Basic residues" evidence="1">
    <location>
        <begin position="122"/>
        <end position="134"/>
    </location>
</feature>
<evidence type="ECO:0000259" key="2">
    <source>
        <dbReference type="PROSITE" id="PS51504"/>
    </source>
</evidence>
<evidence type="ECO:0000313" key="3">
    <source>
        <dbReference type="Ensembl" id="ENSACCP00020019710.1"/>
    </source>
</evidence>
<protein>
    <recommendedName>
        <fullName evidence="2">H15 domain-containing protein</fullName>
    </recommendedName>
</protein>
<dbReference type="GO" id="GO:0003677">
    <property type="term" value="F:DNA binding"/>
    <property type="evidence" value="ECO:0007669"/>
    <property type="project" value="InterPro"/>
</dbReference>
<dbReference type="InParanoid" id="A0A663F4B7"/>
<reference evidence="3" key="1">
    <citation type="submission" date="2025-08" db="UniProtKB">
        <authorList>
            <consortium name="Ensembl"/>
        </authorList>
    </citation>
    <scope>IDENTIFICATION</scope>
</reference>
<dbReference type="SMART" id="SM00526">
    <property type="entry name" value="H15"/>
    <property type="match status" value="1"/>
</dbReference>
<feature type="domain" description="H15" evidence="2">
    <location>
        <begin position="27"/>
        <end position="100"/>
    </location>
</feature>
<evidence type="ECO:0000256" key="1">
    <source>
        <dbReference type="SAM" id="MobiDB-lite"/>
    </source>
</evidence>
<dbReference type="PROSITE" id="PS51504">
    <property type="entry name" value="H15"/>
    <property type="match status" value="1"/>
</dbReference>
<dbReference type="SUPFAM" id="SSF46785">
    <property type="entry name" value="Winged helix' DNA-binding domain"/>
    <property type="match status" value="1"/>
</dbReference>
<dbReference type="GeneTree" id="ENSGT00950000185245"/>
<dbReference type="Gene3D" id="1.10.10.10">
    <property type="entry name" value="Winged helix-like DNA-binding domain superfamily/Winged helix DNA-binding domain"/>
    <property type="match status" value="1"/>
</dbReference>
<organism evidence="3 4">
    <name type="scientific">Aquila chrysaetos chrysaetos</name>
    <dbReference type="NCBI Taxonomy" id="223781"/>
    <lineage>
        <taxon>Eukaryota</taxon>
        <taxon>Metazoa</taxon>
        <taxon>Chordata</taxon>
        <taxon>Craniata</taxon>
        <taxon>Vertebrata</taxon>
        <taxon>Euteleostomi</taxon>
        <taxon>Archelosauria</taxon>
        <taxon>Archosauria</taxon>
        <taxon>Dinosauria</taxon>
        <taxon>Saurischia</taxon>
        <taxon>Theropoda</taxon>
        <taxon>Coelurosauria</taxon>
        <taxon>Aves</taxon>
        <taxon>Neognathae</taxon>
        <taxon>Neoaves</taxon>
        <taxon>Telluraves</taxon>
        <taxon>Accipitrimorphae</taxon>
        <taxon>Accipitriformes</taxon>
        <taxon>Accipitridae</taxon>
        <taxon>Accipitrinae</taxon>
        <taxon>Aquila</taxon>
    </lineage>
</organism>
<accession>A0A663F4B7</accession>
<feature type="region of interest" description="Disordered" evidence="1">
    <location>
        <begin position="1"/>
        <end position="24"/>
    </location>
</feature>
<feature type="region of interest" description="Disordered" evidence="1">
    <location>
        <begin position="108"/>
        <end position="213"/>
    </location>
</feature>
<dbReference type="Pfam" id="PF00538">
    <property type="entry name" value="Linker_histone"/>
    <property type="match status" value="1"/>
</dbReference>
<keyword evidence="4" id="KW-1185">Reference proteome</keyword>
<feature type="compositionally biased region" description="Pro residues" evidence="1">
    <location>
        <begin position="198"/>
        <end position="207"/>
    </location>
</feature>
<dbReference type="Proteomes" id="UP000472275">
    <property type="component" value="Unassembled WGS sequence"/>
</dbReference>
<reference evidence="3" key="2">
    <citation type="submission" date="2025-09" db="UniProtKB">
        <authorList>
            <consortium name="Ensembl"/>
        </authorList>
    </citation>
    <scope>IDENTIFICATION</scope>
</reference>
<dbReference type="InterPro" id="IPR036390">
    <property type="entry name" value="WH_DNA-bd_sf"/>
</dbReference>
<dbReference type="InterPro" id="IPR036388">
    <property type="entry name" value="WH-like_DNA-bd_sf"/>
</dbReference>
<dbReference type="AlphaFoldDB" id="A0A663F4B7"/>
<dbReference type="InterPro" id="IPR005818">
    <property type="entry name" value="Histone_H1/H5_H15"/>
</dbReference>
<dbReference type="GO" id="GO:0000786">
    <property type="term" value="C:nucleosome"/>
    <property type="evidence" value="ECO:0007669"/>
    <property type="project" value="InterPro"/>
</dbReference>
<name>A0A663F4B7_AQUCH</name>
<evidence type="ECO:0000313" key="4">
    <source>
        <dbReference type="Proteomes" id="UP000472275"/>
    </source>
</evidence>
<sequence>VSQSAAGVGEPQPSTSRAGMSLPQKRGWPSLSDLILTAVCSCTARKGASFAFIKKTLATEGYDVVRNGGRLKAAVGALLSKGLLRRVTGSGLAGSFRLGRVGKERLEGTGRRGRAVGEARRRPAGKTKGPRRAVKAAAQRLKMRPRGKAKAAAAAGRGGGGCSLPGPPCLAGAGESPAARFSTRSASLHRRTPRPAAASPPPPPPAPEKQSTP</sequence>
<feature type="compositionally biased region" description="Basic and acidic residues" evidence="1">
    <location>
        <begin position="108"/>
        <end position="121"/>
    </location>
</feature>
<proteinExistence type="predicted"/>
<dbReference type="GO" id="GO:0006334">
    <property type="term" value="P:nucleosome assembly"/>
    <property type="evidence" value="ECO:0007669"/>
    <property type="project" value="InterPro"/>
</dbReference>
<dbReference type="Ensembl" id="ENSACCT00020020574.1">
    <property type="protein sequence ID" value="ENSACCP00020019710.1"/>
    <property type="gene ID" value="ENSACCG00020013558.1"/>
</dbReference>